<accession>A0ABN7WMB7</accession>
<organism evidence="1 2">
    <name type="scientific">Gigaspora margarita</name>
    <dbReference type="NCBI Taxonomy" id="4874"/>
    <lineage>
        <taxon>Eukaryota</taxon>
        <taxon>Fungi</taxon>
        <taxon>Fungi incertae sedis</taxon>
        <taxon>Mucoromycota</taxon>
        <taxon>Glomeromycotina</taxon>
        <taxon>Glomeromycetes</taxon>
        <taxon>Diversisporales</taxon>
        <taxon>Gigasporaceae</taxon>
        <taxon>Gigaspora</taxon>
    </lineage>
</organism>
<gene>
    <name evidence="1" type="ORF">GMARGA_LOCUS32668</name>
</gene>
<feature type="non-terminal residue" evidence="1">
    <location>
        <position position="158"/>
    </location>
</feature>
<comment type="caution">
    <text evidence="1">The sequence shown here is derived from an EMBL/GenBank/DDBJ whole genome shotgun (WGS) entry which is preliminary data.</text>
</comment>
<sequence>MDKEQLKLHISSIQSEIDRIQALLSNYIEDIIAVSKDRNAQFHMKAVWKLADDLTIVFQLFNPATYELFKYSKEINEVGFSLIAICYTEGIKRLNSIYIQEILKTEEKVIKGRRSCNVNVATSKNAKEILSQLLAHTTFSDNDQLLYDVLYKLQNLES</sequence>
<name>A0ABN7WMB7_GIGMA</name>
<evidence type="ECO:0000313" key="2">
    <source>
        <dbReference type="Proteomes" id="UP000789901"/>
    </source>
</evidence>
<keyword evidence="2" id="KW-1185">Reference proteome</keyword>
<dbReference type="Proteomes" id="UP000789901">
    <property type="component" value="Unassembled WGS sequence"/>
</dbReference>
<dbReference type="EMBL" id="CAJVQB010051857">
    <property type="protein sequence ID" value="CAG8835630.1"/>
    <property type="molecule type" value="Genomic_DNA"/>
</dbReference>
<proteinExistence type="predicted"/>
<protein>
    <submittedName>
        <fullName evidence="1">18672_t:CDS:1</fullName>
    </submittedName>
</protein>
<reference evidence="1 2" key="1">
    <citation type="submission" date="2021-06" db="EMBL/GenBank/DDBJ databases">
        <authorList>
            <person name="Kallberg Y."/>
            <person name="Tangrot J."/>
            <person name="Rosling A."/>
        </authorList>
    </citation>
    <scope>NUCLEOTIDE SEQUENCE [LARGE SCALE GENOMIC DNA]</scope>
    <source>
        <strain evidence="1 2">120-4 pot B 10/14</strain>
    </source>
</reference>
<evidence type="ECO:0000313" key="1">
    <source>
        <dbReference type="EMBL" id="CAG8835630.1"/>
    </source>
</evidence>